<dbReference type="AlphaFoldDB" id="A0A7J6V1V2"/>
<protein>
    <submittedName>
        <fullName evidence="1">Uncharacterized protein</fullName>
    </submittedName>
</protein>
<gene>
    <name evidence="1" type="ORF">FRX31_032084</name>
</gene>
<name>A0A7J6V1V2_THATH</name>
<reference evidence="1 2" key="1">
    <citation type="submission" date="2020-06" db="EMBL/GenBank/DDBJ databases">
        <title>Transcriptomic and genomic resources for Thalictrum thalictroides and T. hernandezii: Facilitating candidate gene discovery in an emerging model plant lineage.</title>
        <authorList>
            <person name="Arias T."/>
            <person name="Riano-Pachon D.M."/>
            <person name="Di Stilio V.S."/>
        </authorList>
    </citation>
    <scope>NUCLEOTIDE SEQUENCE [LARGE SCALE GENOMIC DNA]</scope>
    <source>
        <strain evidence="2">cv. WT478/WT964</strain>
        <tissue evidence="1">Leaves</tissue>
    </source>
</reference>
<proteinExistence type="predicted"/>
<evidence type="ECO:0000313" key="1">
    <source>
        <dbReference type="EMBL" id="KAF5178332.1"/>
    </source>
</evidence>
<dbReference type="EMBL" id="JABWDY010040172">
    <property type="protein sequence ID" value="KAF5178332.1"/>
    <property type="molecule type" value="Genomic_DNA"/>
</dbReference>
<dbReference type="Proteomes" id="UP000554482">
    <property type="component" value="Unassembled WGS sequence"/>
</dbReference>
<sequence>MRVGIITEPLTVPRVLFSYFRISRPGEVHVDYERAKLNNPDFYRQGYVNQFCSAAQVLIIDLKSRSERRSQLNSINQTIRH</sequence>
<accession>A0A7J6V1V2</accession>
<organism evidence="1 2">
    <name type="scientific">Thalictrum thalictroides</name>
    <name type="common">Rue-anemone</name>
    <name type="synonym">Anemone thalictroides</name>
    <dbReference type="NCBI Taxonomy" id="46969"/>
    <lineage>
        <taxon>Eukaryota</taxon>
        <taxon>Viridiplantae</taxon>
        <taxon>Streptophyta</taxon>
        <taxon>Embryophyta</taxon>
        <taxon>Tracheophyta</taxon>
        <taxon>Spermatophyta</taxon>
        <taxon>Magnoliopsida</taxon>
        <taxon>Ranunculales</taxon>
        <taxon>Ranunculaceae</taxon>
        <taxon>Thalictroideae</taxon>
        <taxon>Thalictrum</taxon>
    </lineage>
</organism>
<evidence type="ECO:0000313" key="2">
    <source>
        <dbReference type="Proteomes" id="UP000554482"/>
    </source>
</evidence>
<comment type="caution">
    <text evidence="1">The sequence shown here is derived from an EMBL/GenBank/DDBJ whole genome shotgun (WGS) entry which is preliminary data.</text>
</comment>
<keyword evidence="2" id="KW-1185">Reference proteome</keyword>